<dbReference type="Pfam" id="PF00117">
    <property type="entry name" value="GATase"/>
    <property type="match status" value="1"/>
</dbReference>
<dbReference type="GO" id="GO:0005829">
    <property type="term" value="C:cytosol"/>
    <property type="evidence" value="ECO:0007669"/>
    <property type="project" value="TreeGrafter"/>
</dbReference>
<dbReference type="GeneID" id="95757019"/>
<dbReference type="EMBL" id="JANFYT010000002">
    <property type="protein sequence ID" value="MCQ4813121.1"/>
    <property type="molecule type" value="Genomic_DNA"/>
</dbReference>
<keyword evidence="3" id="KW-1185">Reference proteome</keyword>
<accession>A0AAW5K099</accession>
<dbReference type="AlphaFoldDB" id="A0AAW5K099"/>
<evidence type="ECO:0000313" key="2">
    <source>
        <dbReference type="EMBL" id="MCQ4813121.1"/>
    </source>
</evidence>
<proteinExistence type="predicted"/>
<evidence type="ECO:0000313" key="3">
    <source>
        <dbReference type="Proteomes" id="UP001205919"/>
    </source>
</evidence>
<dbReference type="PANTHER" id="PTHR42695:SF5">
    <property type="entry name" value="GLUTAMINE AMIDOTRANSFERASE YLR126C-RELATED"/>
    <property type="match status" value="1"/>
</dbReference>
<dbReference type="SUPFAM" id="SSF52317">
    <property type="entry name" value="Class I glutamine amidotransferase-like"/>
    <property type="match status" value="1"/>
</dbReference>
<feature type="domain" description="Glutamine amidotransferase" evidence="1">
    <location>
        <begin position="45"/>
        <end position="184"/>
    </location>
</feature>
<dbReference type="Gene3D" id="3.40.50.880">
    <property type="match status" value="1"/>
</dbReference>
<reference evidence="2 3" key="1">
    <citation type="submission" date="2022-06" db="EMBL/GenBank/DDBJ databases">
        <title>Isolation of gut microbiota from human fecal samples.</title>
        <authorList>
            <person name="Pamer E.G."/>
            <person name="Barat B."/>
            <person name="Waligurski E."/>
            <person name="Medina S."/>
            <person name="Paddock L."/>
            <person name="Mostad J."/>
        </authorList>
    </citation>
    <scope>NUCLEOTIDE SEQUENCE [LARGE SCALE GENOMIC DNA]</scope>
    <source>
        <strain evidence="2 3">DFI.9.90</strain>
    </source>
</reference>
<evidence type="ECO:0000259" key="1">
    <source>
        <dbReference type="Pfam" id="PF00117"/>
    </source>
</evidence>
<dbReference type="Proteomes" id="UP001205919">
    <property type="component" value="Unassembled WGS sequence"/>
</dbReference>
<protein>
    <recommendedName>
        <fullName evidence="1">Glutamine amidotransferase domain-containing protein</fullName>
    </recommendedName>
</protein>
<dbReference type="PANTHER" id="PTHR42695">
    <property type="entry name" value="GLUTAMINE AMIDOTRANSFERASE YLR126C-RELATED"/>
    <property type="match status" value="1"/>
</dbReference>
<dbReference type="InterPro" id="IPR044992">
    <property type="entry name" value="ChyE-like"/>
</dbReference>
<dbReference type="InterPro" id="IPR017926">
    <property type="entry name" value="GATASE"/>
</dbReference>
<organism evidence="2 3">
    <name type="scientific">Cloacibacillus evryensis</name>
    <dbReference type="NCBI Taxonomy" id="508460"/>
    <lineage>
        <taxon>Bacteria</taxon>
        <taxon>Thermotogati</taxon>
        <taxon>Synergistota</taxon>
        <taxon>Synergistia</taxon>
        <taxon>Synergistales</taxon>
        <taxon>Synergistaceae</taxon>
        <taxon>Cloacibacillus</taxon>
    </lineage>
</organism>
<name>A0AAW5K099_9BACT</name>
<dbReference type="PROSITE" id="PS51273">
    <property type="entry name" value="GATASE_TYPE_1"/>
    <property type="match status" value="1"/>
</dbReference>
<gene>
    <name evidence="2" type="ORF">NE630_01630</name>
</gene>
<dbReference type="RefSeq" id="WP_084482374.1">
    <property type="nucleotide sequence ID" value="NZ_JANFYF010000002.1"/>
</dbReference>
<dbReference type="InterPro" id="IPR029062">
    <property type="entry name" value="Class_I_gatase-like"/>
</dbReference>
<comment type="caution">
    <text evidence="2">The sequence shown here is derived from an EMBL/GenBank/DDBJ whole genome shotgun (WGS) entry which is preliminary data.</text>
</comment>
<sequence length="225" mass="26160">MSKILFVDCSGSPLYDPKVHIKPFLERYPHDFVSPEFEELPNSLEGYSHLVYSGSMVTSYESDWQSRLYSFVRSSYDYGIPTLGICYGHQIIAREILGYEKLRQKPKEDHGWEKVTVVDDDPLLGKKGSIWFPFVTHGYELFDLPLDKVKIIASSDNCKIMAYKFLNEPVWGFQCHFEISPAQAKDFLDGYKLPVTCNSLGFEYSDKTYPNHQEIFRRFFESQLD</sequence>